<accession>A0A382RR87</accession>
<proteinExistence type="predicted"/>
<dbReference type="EMBL" id="UINC01123290">
    <property type="protein sequence ID" value="SVC99665.1"/>
    <property type="molecule type" value="Genomic_DNA"/>
</dbReference>
<organism evidence="1">
    <name type="scientific">marine metagenome</name>
    <dbReference type="NCBI Taxonomy" id="408172"/>
    <lineage>
        <taxon>unclassified sequences</taxon>
        <taxon>metagenomes</taxon>
        <taxon>ecological metagenomes</taxon>
    </lineage>
</organism>
<dbReference type="Gene3D" id="2.60.120.260">
    <property type="entry name" value="Galactose-binding domain-like"/>
    <property type="match status" value="1"/>
</dbReference>
<protein>
    <submittedName>
        <fullName evidence="1">Uncharacterized protein</fullName>
    </submittedName>
</protein>
<sequence>MILKKYTPFLVVIIQCVMLSGAVSQTHWETAIYTEDTWYYFEGTSAPPTNWNEPDFDESSWSSGPGGFGYGDDDDNTTIPNTLAVFFRKSFQVDELDEIVSAAIHGDYDDGFVAYINGVEISRSYNMGTPGTAVPYDQTTEGDHEAVMYQGGIPDVFILDNNDLDGLLQVGENVFAVEVHNVNLTSSDMSSLFFLSFELTAGVSYYGPTPDWFYLPTEFTVSHLPIVVVNTNGQDIPSENKITAHMGIIDNGPGETNHLSDPYNH</sequence>
<gene>
    <name evidence="1" type="ORF">METZ01_LOCUS352519</name>
</gene>
<dbReference type="InterPro" id="IPR008979">
    <property type="entry name" value="Galactose-bd-like_sf"/>
</dbReference>
<evidence type="ECO:0000313" key="1">
    <source>
        <dbReference type="EMBL" id="SVC99665.1"/>
    </source>
</evidence>
<feature type="non-terminal residue" evidence="1">
    <location>
        <position position="265"/>
    </location>
</feature>
<reference evidence="1" key="1">
    <citation type="submission" date="2018-05" db="EMBL/GenBank/DDBJ databases">
        <authorList>
            <person name="Lanie J.A."/>
            <person name="Ng W.-L."/>
            <person name="Kazmierczak K.M."/>
            <person name="Andrzejewski T.M."/>
            <person name="Davidsen T.M."/>
            <person name="Wayne K.J."/>
            <person name="Tettelin H."/>
            <person name="Glass J.I."/>
            <person name="Rusch D."/>
            <person name="Podicherti R."/>
            <person name="Tsui H.-C.T."/>
            <person name="Winkler M.E."/>
        </authorList>
    </citation>
    <scope>NUCLEOTIDE SEQUENCE</scope>
</reference>
<name>A0A382RR87_9ZZZZ</name>
<dbReference type="AlphaFoldDB" id="A0A382RR87"/>
<dbReference type="SUPFAM" id="SSF49785">
    <property type="entry name" value="Galactose-binding domain-like"/>
    <property type="match status" value="1"/>
</dbReference>